<feature type="compositionally biased region" description="Basic and acidic residues" evidence="6">
    <location>
        <begin position="882"/>
        <end position="962"/>
    </location>
</feature>
<dbReference type="GO" id="GO:0003743">
    <property type="term" value="F:translation initiation factor activity"/>
    <property type="evidence" value="ECO:0007669"/>
    <property type="project" value="UniProtKB-KW"/>
</dbReference>
<dbReference type="GO" id="GO:0043614">
    <property type="term" value="C:multi-eIF complex"/>
    <property type="evidence" value="ECO:0007669"/>
    <property type="project" value="TreeGrafter"/>
</dbReference>
<keyword evidence="5" id="KW-0648">Protein biosynthesis</keyword>
<protein>
    <recommendedName>
        <fullName evidence="7">PCI domain-containing protein</fullName>
    </recommendedName>
</protein>
<keyword evidence="9" id="KW-1185">Reference proteome</keyword>
<evidence type="ECO:0000256" key="2">
    <source>
        <dbReference type="ARBA" id="ARBA00022490"/>
    </source>
</evidence>
<comment type="subcellular location">
    <subcellularLocation>
        <location evidence="1">Cytoplasm</location>
    </subcellularLocation>
</comment>
<evidence type="ECO:0000256" key="1">
    <source>
        <dbReference type="ARBA" id="ARBA00004496"/>
    </source>
</evidence>
<keyword evidence="4" id="KW-0694">RNA-binding</keyword>
<feature type="region of interest" description="Disordered" evidence="6">
    <location>
        <begin position="402"/>
        <end position="427"/>
    </location>
</feature>
<name>A0A9W8TSG0_9AGAR</name>
<feature type="compositionally biased region" description="Polar residues" evidence="6">
    <location>
        <begin position="964"/>
        <end position="978"/>
    </location>
</feature>
<organism evidence="8 9">
    <name type="scientific">Lentinula detonsa</name>
    <dbReference type="NCBI Taxonomy" id="2804962"/>
    <lineage>
        <taxon>Eukaryota</taxon>
        <taxon>Fungi</taxon>
        <taxon>Dikarya</taxon>
        <taxon>Basidiomycota</taxon>
        <taxon>Agaricomycotina</taxon>
        <taxon>Agaricomycetes</taxon>
        <taxon>Agaricomycetidae</taxon>
        <taxon>Agaricales</taxon>
        <taxon>Marasmiineae</taxon>
        <taxon>Omphalotaceae</taxon>
        <taxon>Lentinula</taxon>
    </lineage>
</organism>
<gene>
    <name evidence="8" type="ORF">DFH05DRAFT_1382256</name>
</gene>
<feature type="domain" description="PCI" evidence="7">
    <location>
        <begin position="383"/>
        <end position="570"/>
    </location>
</feature>
<dbReference type="FunFam" id="4.10.860.10:FF:000001">
    <property type="entry name" value="Eukaryotic translation initiation factor 3 subunit A"/>
    <property type="match status" value="1"/>
</dbReference>
<dbReference type="PANTHER" id="PTHR14005:SF0">
    <property type="entry name" value="EUKARYOTIC TRANSLATION INITIATION FACTOR 3 SUBUNIT A"/>
    <property type="match status" value="1"/>
</dbReference>
<evidence type="ECO:0000259" key="7">
    <source>
        <dbReference type="PROSITE" id="PS50250"/>
    </source>
</evidence>
<dbReference type="PROSITE" id="PS50250">
    <property type="entry name" value="PCI"/>
    <property type="match status" value="1"/>
</dbReference>
<dbReference type="GO" id="GO:0002188">
    <property type="term" value="P:translation reinitiation"/>
    <property type="evidence" value="ECO:0007669"/>
    <property type="project" value="TreeGrafter"/>
</dbReference>
<dbReference type="InterPro" id="IPR027512">
    <property type="entry name" value="EIF3A"/>
</dbReference>
<accession>A0A9W8TSG0</accession>
<dbReference type="Proteomes" id="UP001142393">
    <property type="component" value="Unassembled WGS sequence"/>
</dbReference>
<dbReference type="InterPro" id="IPR054711">
    <property type="entry name" value="eIF3a_PCI_TPR-like"/>
</dbReference>
<dbReference type="GO" id="GO:0003729">
    <property type="term" value="F:mRNA binding"/>
    <property type="evidence" value="ECO:0007669"/>
    <property type="project" value="TreeGrafter"/>
</dbReference>
<dbReference type="GO" id="GO:0071541">
    <property type="term" value="C:eukaryotic translation initiation factor 3 complex, eIF3m"/>
    <property type="evidence" value="ECO:0007669"/>
    <property type="project" value="TreeGrafter"/>
</dbReference>
<dbReference type="AlphaFoldDB" id="A0A9W8TSG0"/>
<evidence type="ECO:0000256" key="5">
    <source>
        <dbReference type="ARBA" id="ARBA00022917"/>
    </source>
</evidence>
<reference evidence="8 9" key="1">
    <citation type="journal article" date="2023" name="Proc. Natl. Acad. Sci. U.S.A.">
        <title>A global phylogenomic analysis of the shiitake genus Lentinula.</title>
        <authorList>
            <person name="Sierra-Patev S."/>
            <person name="Min B."/>
            <person name="Naranjo-Ortiz M."/>
            <person name="Looney B."/>
            <person name="Konkel Z."/>
            <person name="Slot J.C."/>
            <person name="Sakamoto Y."/>
            <person name="Steenwyk J.L."/>
            <person name="Rokas A."/>
            <person name="Carro J."/>
            <person name="Camarero S."/>
            <person name="Ferreira P."/>
            <person name="Molpeceres G."/>
            <person name="Ruiz-Duenas F.J."/>
            <person name="Serrano A."/>
            <person name="Henrissat B."/>
            <person name="Drula E."/>
            <person name="Hughes K.W."/>
            <person name="Mata J.L."/>
            <person name="Ishikawa N.K."/>
            <person name="Vargas-Isla R."/>
            <person name="Ushijima S."/>
            <person name="Smith C.A."/>
            <person name="Donoghue J."/>
            <person name="Ahrendt S."/>
            <person name="Andreopoulos W."/>
            <person name="He G."/>
            <person name="LaButti K."/>
            <person name="Lipzen A."/>
            <person name="Ng V."/>
            <person name="Riley R."/>
            <person name="Sandor L."/>
            <person name="Barry K."/>
            <person name="Martinez A.T."/>
            <person name="Xiao Y."/>
            <person name="Gibbons J.G."/>
            <person name="Terashima K."/>
            <person name="Grigoriev I.V."/>
            <person name="Hibbett D."/>
        </authorList>
    </citation>
    <scope>NUCLEOTIDE SEQUENCE [LARGE SCALE GENOMIC DNA]</scope>
    <source>
        <strain evidence="8 9">TFB7810</strain>
    </source>
</reference>
<dbReference type="EMBL" id="JANVFU010000034">
    <property type="protein sequence ID" value="KAJ3738444.1"/>
    <property type="molecule type" value="Genomic_DNA"/>
</dbReference>
<evidence type="ECO:0000256" key="6">
    <source>
        <dbReference type="SAM" id="MobiDB-lite"/>
    </source>
</evidence>
<feature type="region of interest" description="Disordered" evidence="6">
    <location>
        <begin position="874"/>
        <end position="978"/>
    </location>
</feature>
<dbReference type="Gene3D" id="4.10.860.10">
    <property type="entry name" value="UVR domain"/>
    <property type="match status" value="1"/>
</dbReference>
<keyword evidence="3" id="KW-0396">Initiation factor</keyword>
<evidence type="ECO:0000256" key="3">
    <source>
        <dbReference type="ARBA" id="ARBA00022540"/>
    </source>
</evidence>
<evidence type="ECO:0000313" key="8">
    <source>
        <dbReference type="EMBL" id="KAJ3738444.1"/>
    </source>
</evidence>
<evidence type="ECO:0000313" key="9">
    <source>
        <dbReference type="Proteomes" id="UP001142393"/>
    </source>
</evidence>
<keyword evidence="2" id="KW-0963">Cytoplasm</keyword>
<dbReference type="GO" id="GO:0071540">
    <property type="term" value="C:eukaryotic translation initiation factor 3 complex, eIF3e"/>
    <property type="evidence" value="ECO:0007669"/>
    <property type="project" value="TreeGrafter"/>
</dbReference>
<sequence length="978" mass="110383">MAPFSKPETVLKQAESLISVGQTHAALQSLSEMFSSKRFRSTPVTSLEPILIRFMELCVELRKGRTAKEGLMQFKNLAQNTNVGSIEVVVEKFIEMAEGKVREGKEKVVAAAAAAMEDVDDLEAPSTPESILLSSVSVSTSSTGSDRTSRALITPSLKFLWESYRTSLETLKNNSRLEMIYQSVAQKAFTFCLVNGRKTEFRRLCETLRVHLANVGKYYAQNSMKGEREQGGHHQINLGDPETLQRHLDTRFAQLNVSVELELWQEAFRSIEDIHNLLTMASSMPSTATTATTTAPTTTTTTTSSSSTLTIKSTMMANYYEKLSQVFLMSGNALYHAAAWAKYYDLVTYAGANASAVENREVLAGKVIVSALAVPVGKTTTTGGGGVHSRLSALLNLPSPAANAHAHSHSTTTTTTTTSTNAVPPPTRSDLLSSALERDVLRLAPETVKKLYEALQVDFDPLELCVRVGPLLRELELGKEGEGEKPSPYAPYLPLLHQSLLSRLLTHLSEVYSSIKIDFLLDLVAPLTSSSTLFTPASIESYIMACARKGDVDLRIDHAERGIVFVDEPFSFRLRLLRLQGYRPVQASATDLVRTRLSKVAECLEGALGVLEGKVSDSVSPQSQIQTLLASLPAYRKKLLLHQSITARRRQLQQELNARAQAQSLTMQAEAMRRAKEQARLLSLVEAREREAARRKAELEQIRRTEAEKYAKGLLEGGMSTLLKGMGKEGREAVEKLTSTTDPLDTSSIIKMQVLALEKDKSLRTSRLKTISKRMDHLERAYRVEEIPLLERDREEQMRGDREGWEVRGKEVKEEGKKMWEEGIKERERLGRMRGDWEDRKSTLLKRKGEEFALRREKAQKKIESEKAKRLAEYISKQNELALEREERERVEREERERVEREKEEKEREEREKKEKEEKERDERRKEREREREKDIQQSRMRLEREEEAERRRSERAKEKKSSTLGASSEQATRTGTG</sequence>
<dbReference type="GO" id="GO:0001732">
    <property type="term" value="P:formation of cytoplasmic translation initiation complex"/>
    <property type="evidence" value="ECO:0007669"/>
    <property type="project" value="TreeGrafter"/>
</dbReference>
<feature type="non-terminal residue" evidence="8">
    <location>
        <position position="1"/>
    </location>
</feature>
<proteinExistence type="predicted"/>
<comment type="caution">
    <text evidence="8">The sequence shown here is derived from an EMBL/GenBank/DDBJ whole genome shotgun (WGS) entry which is preliminary data.</text>
</comment>
<dbReference type="InterPro" id="IPR000717">
    <property type="entry name" value="PCI_dom"/>
</dbReference>
<feature type="compositionally biased region" description="Low complexity" evidence="6">
    <location>
        <begin position="402"/>
        <end position="422"/>
    </location>
</feature>
<dbReference type="PANTHER" id="PTHR14005">
    <property type="entry name" value="EUKARYOTIC TRANSLATION INITIATION FACTOR 3, THETA SUBUNIT"/>
    <property type="match status" value="1"/>
</dbReference>
<dbReference type="Gene3D" id="1.25.40.860">
    <property type="match status" value="2"/>
</dbReference>
<dbReference type="Pfam" id="PF22591">
    <property type="entry name" value="eIF3a_PCI_TPR-like"/>
    <property type="match status" value="2"/>
</dbReference>
<evidence type="ECO:0000256" key="4">
    <source>
        <dbReference type="ARBA" id="ARBA00022884"/>
    </source>
</evidence>